<evidence type="ECO:0000313" key="1">
    <source>
        <dbReference type="Proteomes" id="UP000887576"/>
    </source>
</evidence>
<dbReference type="WBParaSite" id="JU765_v2.g10303.t1">
    <property type="protein sequence ID" value="JU765_v2.g10303.t1"/>
    <property type="gene ID" value="JU765_v2.g10303"/>
</dbReference>
<dbReference type="Proteomes" id="UP000887576">
    <property type="component" value="Unplaced"/>
</dbReference>
<accession>A0AC34PV64</accession>
<name>A0AC34PV64_9BILA</name>
<protein>
    <submittedName>
        <fullName evidence="2">Fork-head domain-containing protein</fullName>
    </submittedName>
</protein>
<reference evidence="2" key="1">
    <citation type="submission" date="2022-11" db="UniProtKB">
        <authorList>
            <consortium name="WormBaseParasite"/>
        </authorList>
    </citation>
    <scope>IDENTIFICATION</scope>
</reference>
<sequence length="334" mass="37466">MNFGSSLNSNVSTLDSSLSIADCLEPLRELSNDHDASPVLPEVVHNAEKPRKFRGKRPEKPPISYIALIYMAIEQQPSQKATLADIYKYLQENYPFFRSEYTGWKNSIRHNLSLNECFIKLPKKEGGKTGKGHLWAIDENSKYLMEEGCLKRRPRGYKLKSGAPNGSGSTTASSPANETANHANGTLDLIGNEMNQDIGSFAPGIVDGQAIVYPDYILNPTEQPNSVFWCQQPPLMDPNMVAGASHMDQWITGGPTQNFATATTFDFNAKPENYPAQFEDAGYYGSYTFYPEQPTTYFYDGKAFSYPNEFLDPNFAANQPENKYFPNHFKNEQI</sequence>
<proteinExistence type="predicted"/>
<organism evidence="1 2">
    <name type="scientific">Panagrolaimus sp. JU765</name>
    <dbReference type="NCBI Taxonomy" id="591449"/>
    <lineage>
        <taxon>Eukaryota</taxon>
        <taxon>Metazoa</taxon>
        <taxon>Ecdysozoa</taxon>
        <taxon>Nematoda</taxon>
        <taxon>Chromadorea</taxon>
        <taxon>Rhabditida</taxon>
        <taxon>Tylenchina</taxon>
        <taxon>Panagrolaimomorpha</taxon>
        <taxon>Panagrolaimoidea</taxon>
        <taxon>Panagrolaimidae</taxon>
        <taxon>Panagrolaimus</taxon>
    </lineage>
</organism>
<evidence type="ECO:0000313" key="2">
    <source>
        <dbReference type="WBParaSite" id="JU765_v2.g10303.t1"/>
    </source>
</evidence>